<dbReference type="EMBL" id="CP010537">
    <property type="protein sequence ID" value="AJG24509.1"/>
    <property type="molecule type" value="Genomic_DNA"/>
</dbReference>
<evidence type="ECO:0000313" key="1">
    <source>
        <dbReference type="EMBL" id="AJG24509.1"/>
    </source>
</evidence>
<dbReference type="AlphaFoldDB" id="A0A0C4YR91"/>
<accession>A0A0C4YR91</accession>
<keyword evidence="2" id="KW-1185">Reference proteome</keyword>
<reference evidence="1 2" key="1">
    <citation type="journal article" date="2015" name="Genome Announc.">
        <title>Complete Genome Sequence of Cupriavidus basilensis 4G11, Isolated from the Oak Ridge Field Research Center Site.</title>
        <authorList>
            <person name="Ray J."/>
            <person name="Waters R.J."/>
            <person name="Skerker J.M."/>
            <person name="Kuehl J.V."/>
            <person name="Price M.N."/>
            <person name="Huang J."/>
            <person name="Chakraborty R."/>
            <person name="Arkin A.P."/>
            <person name="Deutschbauer A."/>
        </authorList>
    </citation>
    <scope>NUCLEOTIDE SEQUENCE [LARGE SCALE GENOMIC DNA]</scope>
    <source>
        <strain evidence="1">4G11</strain>
    </source>
</reference>
<protein>
    <submittedName>
        <fullName evidence="1">Uncharacterized protein</fullName>
    </submittedName>
</protein>
<proteinExistence type="predicted"/>
<name>A0A0C4YR91_9BURK</name>
<sequence length="58" mass="6368">MQPFINAIERIISSASEPEPQAGLGGEPVELAKTLMQKPFDNGRWFATAHPLLMASWS</sequence>
<organism evidence="1 2">
    <name type="scientific">Cupriavidus basilensis</name>
    <dbReference type="NCBI Taxonomy" id="68895"/>
    <lineage>
        <taxon>Bacteria</taxon>
        <taxon>Pseudomonadati</taxon>
        <taxon>Pseudomonadota</taxon>
        <taxon>Betaproteobacteria</taxon>
        <taxon>Burkholderiales</taxon>
        <taxon>Burkholderiaceae</taxon>
        <taxon>Cupriavidus</taxon>
    </lineage>
</organism>
<dbReference type="Proteomes" id="UP000031843">
    <property type="component" value="Chromosome secondary"/>
</dbReference>
<gene>
    <name evidence="1" type="ORF">RR42_s2928</name>
</gene>
<dbReference type="KEGG" id="cbw:RR42_s2928"/>
<evidence type="ECO:0000313" key="2">
    <source>
        <dbReference type="Proteomes" id="UP000031843"/>
    </source>
</evidence>